<reference evidence="3 4" key="1">
    <citation type="submission" date="2017-07" db="EMBL/GenBank/DDBJ databases">
        <authorList>
            <person name="Talla V."/>
            <person name="Backstrom N."/>
        </authorList>
    </citation>
    <scope>NUCLEOTIDE SEQUENCE [LARGE SCALE GENOMIC DNA]</scope>
</reference>
<keyword evidence="1" id="KW-0235">DNA replication</keyword>
<dbReference type="Gene3D" id="1.10.150.20">
    <property type="entry name" value="5' to 3' exonuclease, C-terminal subdomain"/>
    <property type="match status" value="1"/>
</dbReference>
<dbReference type="GO" id="GO:0003677">
    <property type="term" value="F:DNA binding"/>
    <property type="evidence" value="ECO:0007669"/>
    <property type="project" value="InterPro"/>
</dbReference>
<proteinExistence type="predicted"/>
<dbReference type="Pfam" id="PF00476">
    <property type="entry name" value="DNA_pol_A"/>
    <property type="match status" value="1"/>
</dbReference>
<keyword evidence="4" id="KW-1185">Reference proteome</keyword>
<dbReference type="SUPFAM" id="SSF56672">
    <property type="entry name" value="DNA/RNA polymerases"/>
    <property type="match status" value="1"/>
</dbReference>
<dbReference type="InterPro" id="IPR043502">
    <property type="entry name" value="DNA/RNA_pol_sf"/>
</dbReference>
<evidence type="ECO:0000313" key="4">
    <source>
        <dbReference type="Proteomes" id="UP000324832"/>
    </source>
</evidence>
<dbReference type="AlphaFoldDB" id="A0A5E4QTD3"/>
<feature type="domain" description="DNA-directed DNA polymerase family A palm" evidence="2">
    <location>
        <begin position="89"/>
        <end position="329"/>
    </location>
</feature>
<dbReference type="InterPro" id="IPR001098">
    <property type="entry name" value="DNA-dir_DNA_pol_A_palm_dom"/>
</dbReference>
<name>A0A5E4QTD3_9NEOP</name>
<gene>
    <name evidence="3" type="ORF">LSINAPIS_LOCUS11734</name>
</gene>
<dbReference type="GO" id="GO:0006261">
    <property type="term" value="P:DNA-templated DNA replication"/>
    <property type="evidence" value="ECO:0007669"/>
    <property type="project" value="InterPro"/>
</dbReference>
<dbReference type="InterPro" id="IPR002298">
    <property type="entry name" value="DNA_polymerase_A"/>
</dbReference>
<dbReference type="Gene3D" id="3.30.70.370">
    <property type="match status" value="1"/>
</dbReference>
<evidence type="ECO:0000256" key="1">
    <source>
        <dbReference type="ARBA" id="ARBA00022705"/>
    </source>
</evidence>
<organism evidence="3 4">
    <name type="scientific">Leptidea sinapis</name>
    <dbReference type="NCBI Taxonomy" id="189913"/>
    <lineage>
        <taxon>Eukaryota</taxon>
        <taxon>Metazoa</taxon>
        <taxon>Ecdysozoa</taxon>
        <taxon>Arthropoda</taxon>
        <taxon>Hexapoda</taxon>
        <taxon>Insecta</taxon>
        <taxon>Pterygota</taxon>
        <taxon>Neoptera</taxon>
        <taxon>Endopterygota</taxon>
        <taxon>Lepidoptera</taxon>
        <taxon>Glossata</taxon>
        <taxon>Ditrysia</taxon>
        <taxon>Papilionoidea</taxon>
        <taxon>Pieridae</taxon>
        <taxon>Dismorphiinae</taxon>
        <taxon>Leptidea</taxon>
    </lineage>
</organism>
<dbReference type="GO" id="GO:0003887">
    <property type="term" value="F:DNA-directed DNA polymerase activity"/>
    <property type="evidence" value="ECO:0007669"/>
    <property type="project" value="InterPro"/>
</dbReference>
<dbReference type="GO" id="GO:0006302">
    <property type="term" value="P:double-strand break repair"/>
    <property type="evidence" value="ECO:0007669"/>
    <property type="project" value="TreeGrafter"/>
</dbReference>
<evidence type="ECO:0000313" key="3">
    <source>
        <dbReference type="EMBL" id="VVD01277.1"/>
    </source>
</evidence>
<dbReference type="PANTHER" id="PTHR10133:SF27">
    <property type="entry name" value="DNA POLYMERASE NU"/>
    <property type="match status" value="1"/>
</dbReference>
<accession>A0A5E4QTD3</accession>
<protein>
    <recommendedName>
        <fullName evidence="2">DNA-directed DNA polymerase family A palm domain-containing protein</fullName>
    </recommendedName>
</protein>
<evidence type="ECO:0000259" key="2">
    <source>
        <dbReference type="Pfam" id="PF00476"/>
    </source>
</evidence>
<dbReference type="EMBL" id="FZQP02005277">
    <property type="protein sequence ID" value="VVD01277.1"/>
    <property type="molecule type" value="Genomic_DNA"/>
</dbReference>
<dbReference type="PANTHER" id="PTHR10133">
    <property type="entry name" value="DNA POLYMERASE I"/>
    <property type="match status" value="1"/>
</dbReference>
<sequence length="391" mass="43531">MSLVDPDRGADDFGEVQRAVGHVAEYCVATECALQRCAWYQTQLERCASLARGLLHQHQLETLFTDLEMRVLPLLAAAMEHRGISVDCNKLKSMEGILMKRMREIEMRCHKAAGRTFQIKSSLQVRNILYDELKLDTKSNIKIRETVSKGAKSTSETMLRSLIDVHPLPKLILEYRQLHKAHATFVSGIMSCVRNDVVKPTWSRHTIYTLCTEHQQPVLNFRSVYVARAGWSLLAADFQHVECRVFAHAARDTGLARALTSPDLFRVLAAQWCVNAARSPAPTCSGLQKAQQAVSREERERTKRIVYASLYGAGVRTLGDILDVGYDQALAERSRPSKVSEGTWWRGASSTKGGYTRAAGARDTSPTSVAEIAPPGATRSGRLSTSWCKII</sequence>
<dbReference type="Proteomes" id="UP000324832">
    <property type="component" value="Unassembled WGS sequence"/>
</dbReference>
<dbReference type="Gene3D" id="1.20.1060.10">
    <property type="entry name" value="Taq DNA Polymerase, Chain T, domain 4"/>
    <property type="match status" value="1"/>
</dbReference>